<dbReference type="RefSeq" id="WP_102365420.1">
    <property type="nucleotide sequence ID" value="NZ_CP020991.1"/>
</dbReference>
<accession>A0A2K9P1S6</accession>
<dbReference type="Proteomes" id="UP000235589">
    <property type="component" value="Chromosome"/>
</dbReference>
<dbReference type="AlphaFoldDB" id="A0A2K9P1S6"/>
<dbReference type="GeneID" id="98062443"/>
<proteinExistence type="predicted"/>
<evidence type="ECO:0000313" key="2">
    <source>
        <dbReference type="Proteomes" id="UP000235589"/>
    </source>
</evidence>
<gene>
    <name evidence="1" type="ORF">B9O19_01031</name>
</gene>
<sequence length="117" mass="14100">MDYSTKNFYYYLDECYFHPERDKEFSSETEKNLVRKAMELLWNKESIVINAITYQNQEIRQKLIDKMMPEILDRAVEVYREAKDVKSETAYLASVILGTLINYNAYIERLFRQTFRG</sequence>
<reference evidence="1 2" key="1">
    <citation type="submission" date="2017-04" db="EMBL/GenBank/DDBJ databases">
        <title>Monoglobus pectinilyticus 14 draft genome.</title>
        <authorList>
            <person name="Kim C."/>
            <person name="Rosendale D.I."/>
            <person name="Kelly W.J."/>
            <person name="Tannock G.W."/>
            <person name="Patchett M.L."/>
            <person name="Jordens J.Z."/>
        </authorList>
    </citation>
    <scope>NUCLEOTIDE SEQUENCE [LARGE SCALE GENOMIC DNA]</scope>
    <source>
        <strain evidence="1 2">14</strain>
    </source>
</reference>
<name>A0A2K9P1S6_9FIRM</name>
<keyword evidence="2" id="KW-1185">Reference proteome</keyword>
<organism evidence="1 2">
    <name type="scientific">Monoglobus pectinilyticus</name>
    <dbReference type="NCBI Taxonomy" id="1981510"/>
    <lineage>
        <taxon>Bacteria</taxon>
        <taxon>Bacillati</taxon>
        <taxon>Bacillota</taxon>
        <taxon>Clostridia</taxon>
        <taxon>Monoglobales</taxon>
        <taxon>Monoglobaceae</taxon>
        <taxon>Monoglobus</taxon>
    </lineage>
</organism>
<dbReference type="KEGG" id="mpec:B9O19_01031"/>
<dbReference type="EMBL" id="CP020991">
    <property type="protein sequence ID" value="AUO19200.1"/>
    <property type="molecule type" value="Genomic_DNA"/>
</dbReference>
<evidence type="ECO:0000313" key="1">
    <source>
        <dbReference type="EMBL" id="AUO19200.1"/>
    </source>
</evidence>
<protein>
    <submittedName>
        <fullName evidence="1">Uncharacterized protein</fullName>
    </submittedName>
</protein>